<evidence type="ECO:0000256" key="4">
    <source>
        <dbReference type="ARBA" id="ARBA00038168"/>
    </source>
</evidence>
<keyword evidence="1 5" id="KW-0349">Heme</keyword>
<proteinExistence type="inferred from homology"/>
<dbReference type="SUPFAM" id="SSF55856">
    <property type="entry name" value="Cytochrome b5-like heme/steroid binding domain"/>
    <property type="match status" value="1"/>
</dbReference>
<keyword evidence="3 5" id="KW-0408">Iron</keyword>
<dbReference type="OMA" id="ASSWFLR"/>
<keyword evidence="8" id="KW-1185">Reference proteome</keyword>
<evidence type="ECO:0000256" key="2">
    <source>
        <dbReference type="ARBA" id="ARBA00022723"/>
    </source>
</evidence>
<evidence type="ECO:0000256" key="5">
    <source>
        <dbReference type="RuleBase" id="RU362121"/>
    </source>
</evidence>
<gene>
    <name evidence="7" type="ORF">MARPO_0176s0003</name>
</gene>
<keyword evidence="5" id="KW-1133">Transmembrane helix</keyword>
<dbReference type="GO" id="GO:0046872">
    <property type="term" value="F:metal ion binding"/>
    <property type="evidence" value="ECO:0007669"/>
    <property type="project" value="UniProtKB-UniRule"/>
</dbReference>
<dbReference type="OrthoDB" id="260519at2759"/>
<dbReference type="PRINTS" id="PR00363">
    <property type="entry name" value="CYTOCHROMEB5"/>
</dbReference>
<keyword evidence="5" id="KW-0472">Membrane</keyword>
<evidence type="ECO:0000256" key="1">
    <source>
        <dbReference type="ARBA" id="ARBA00022617"/>
    </source>
</evidence>
<dbReference type="Gramene" id="Mp8g09205.1">
    <property type="protein sequence ID" value="Mp8g09205.1.cds"/>
    <property type="gene ID" value="Mp8g09205"/>
</dbReference>
<keyword evidence="5" id="KW-0812">Transmembrane</keyword>
<sequence length="129" mass="14223">MENLLLSIVVAILLAVGMSLVILYPALSARAEHGRMSKSGVENAAVKGKPTEKRNYTAEEVSKHNSAESVWLIIKNKIYDVTPYLDEHPGGESMLNNAGGENTKGFYGPQHPAWAYERLDSYYIGDLIQ</sequence>
<name>A0A2R6W2E1_MARPO</name>
<dbReference type="PANTHER" id="PTHR19359:SF95">
    <property type="entry name" value="CYTOCHROME B5 TYPE B"/>
    <property type="match status" value="1"/>
</dbReference>
<accession>A0A2R6W2E1</accession>
<keyword evidence="2 5" id="KW-0479">Metal-binding</keyword>
<dbReference type="GO" id="GO:0016020">
    <property type="term" value="C:membrane"/>
    <property type="evidence" value="ECO:0000318"/>
    <property type="project" value="GO_Central"/>
</dbReference>
<dbReference type="InterPro" id="IPR001199">
    <property type="entry name" value="Cyt_B5-like_heme/steroid-bd"/>
</dbReference>
<evidence type="ECO:0000259" key="6">
    <source>
        <dbReference type="PROSITE" id="PS50255"/>
    </source>
</evidence>
<dbReference type="AlphaFoldDB" id="A0A2R6W2E1"/>
<dbReference type="InterPro" id="IPR018506">
    <property type="entry name" value="Cyt_B5_heme-BS"/>
</dbReference>
<dbReference type="Proteomes" id="UP000244005">
    <property type="component" value="Unassembled WGS sequence"/>
</dbReference>
<dbReference type="Pfam" id="PF00173">
    <property type="entry name" value="Cyt-b5"/>
    <property type="match status" value="1"/>
</dbReference>
<evidence type="ECO:0000256" key="3">
    <source>
        <dbReference type="ARBA" id="ARBA00023004"/>
    </source>
</evidence>
<evidence type="ECO:0000313" key="8">
    <source>
        <dbReference type="Proteomes" id="UP000244005"/>
    </source>
</evidence>
<dbReference type="PROSITE" id="PS00191">
    <property type="entry name" value="CYTOCHROME_B5_1"/>
    <property type="match status" value="1"/>
</dbReference>
<organism evidence="7 8">
    <name type="scientific">Marchantia polymorpha</name>
    <name type="common">Common liverwort</name>
    <name type="synonym">Marchantia aquatica</name>
    <dbReference type="NCBI Taxonomy" id="3197"/>
    <lineage>
        <taxon>Eukaryota</taxon>
        <taxon>Viridiplantae</taxon>
        <taxon>Streptophyta</taxon>
        <taxon>Embryophyta</taxon>
        <taxon>Marchantiophyta</taxon>
        <taxon>Marchantiopsida</taxon>
        <taxon>Marchantiidae</taxon>
        <taxon>Marchantiales</taxon>
        <taxon>Marchantiaceae</taxon>
        <taxon>Marchantia</taxon>
    </lineage>
</organism>
<dbReference type="GO" id="GO:0020037">
    <property type="term" value="F:heme binding"/>
    <property type="evidence" value="ECO:0000318"/>
    <property type="project" value="GO_Central"/>
</dbReference>
<dbReference type="Gene3D" id="3.10.120.10">
    <property type="entry name" value="Cytochrome b5-like heme/steroid binding domain"/>
    <property type="match status" value="1"/>
</dbReference>
<feature type="transmembrane region" description="Helical" evidence="5">
    <location>
        <begin position="6"/>
        <end position="27"/>
    </location>
</feature>
<dbReference type="InterPro" id="IPR036400">
    <property type="entry name" value="Cyt_B5-like_heme/steroid_sf"/>
</dbReference>
<dbReference type="PROSITE" id="PS50255">
    <property type="entry name" value="CYTOCHROME_B5_2"/>
    <property type="match status" value="1"/>
</dbReference>
<dbReference type="EMBL" id="KZ772845">
    <property type="protein sequence ID" value="PTQ28019.1"/>
    <property type="molecule type" value="Genomic_DNA"/>
</dbReference>
<protein>
    <recommendedName>
        <fullName evidence="6">Cytochrome b5 heme-binding domain-containing protein</fullName>
    </recommendedName>
</protein>
<feature type="domain" description="Cytochrome b5 heme-binding" evidence="6">
    <location>
        <begin position="53"/>
        <end position="128"/>
    </location>
</feature>
<evidence type="ECO:0000313" key="7">
    <source>
        <dbReference type="EMBL" id="PTQ28019.1"/>
    </source>
</evidence>
<reference evidence="8" key="1">
    <citation type="journal article" date="2017" name="Cell">
        <title>Insights into land plant evolution garnered from the Marchantia polymorpha genome.</title>
        <authorList>
            <person name="Bowman J.L."/>
            <person name="Kohchi T."/>
            <person name="Yamato K.T."/>
            <person name="Jenkins J."/>
            <person name="Shu S."/>
            <person name="Ishizaki K."/>
            <person name="Yamaoka S."/>
            <person name="Nishihama R."/>
            <person name="Nakamura Y."/>
            <person name="Berger F."/>
            <person name="Adam C."/>
            <person name="Aki S.S."/>
            <person name="Althoff F."/>
            <person name="Araki T."/>
            <person name="Arteaga-Vazquez M.A."/>
            <person name="Balasubrmanian S."/>
            <person name="Barry K."/>
            <person name="Bauer D."/>
            <person name="Boehm C.R."/>
            <person name="Briginshaw L."/>
            <person name="Caballero-Perez J."/>
            <person name="Catarino B."/>
            <person name="Chen F."/>
            <person name="Chiyoda S."/>
            <person name="Chovatia M."/>
            <person name="Davies K.M."/>
            <person name="Delmans M."/>
            <person name="Demura T."/>
            <person name="Dierschke T."/>
            <person name="Dolan L."/>
            <person name="Dorantes-Acosta A.E."/>
            <person name="Eklund D.M."/>
            <person name="Florent S.N."/>
            <person name="Flores-Sandoval E."/>
            <person name="Fujiyama A."/>
            <person name="Fukuzawa H."/>
            <person name="Galik B."/>
            <person name="Grimanelli D."/>
            <person name="Grimwood J."/>
            <person name="Grossniklaus U."/>
            <person name="Hamada T."/>
            <person name="Haseloff J."/>
            <person name="Hetherington A.J."/>
            <person name="Higo A."/>
            <person name="Hirakawa Y."/>
            <person name="Hundley H.N."/>
            <person name="Ikeda Y."/>
            <person name="Inoue K."/>
            <person name="Inoue S.I."/>
            <person name="Ishida S."/>
            <person name="Jia Q."/>
            <person name="Kakita M."/>
            <person name="Kanazawa T."/>
            <person name="Kawai Y."/>
            <person name="Kawashima T."/>
            <person name="Kennedy M."/>
            <person name="Kinose K."/>
            <person name="Kinoshita T."/>
            <person name="Kohara Y."/>
            <person name="Koide E."/>
            <person name="Komatsu K."/>
            <person name="Kopischke S."/>
            <person name="Kubo M."/>
            <person name="Kyozuka J."/>
            <person name="Lagercrantz U."/>
            <person name="Lin S.S."/>
            <person name="Lindquist E."/>
            <person name="Lipzen A.M."/>
            <person name="Lu C.W."/>
            <person name="De Luna E."/>
            <person name="Martienssen R.A."/>
            <person name="Minamino N."/>
            <person name="Mizutani M."/>
            <person name="Mizutani M."/>
            <person name="Mochizuki N."/>
            <person name="Monte I."/>
            <person name="Mosher R."/>
            <person name="Nagasaki H."/>
            <person name="Nakagami H."/>
            <person name="Naramoto S."/>
            <person name="Nishitani K."/>
            <person name="Ohtani M."/>
            <person name="Okamoto T."/>
            <person name="Okumura M."/>
            <person name="Phillips J."/>
            <person name="Pollak B."/>
            <person name="Reinders A."/>
            <person name="Rovekamp M."/>
            <person name="Sano R."/>
            <person name="Sawa S."/>
            <person name="Schmid M.W."/>
            <person name="Shirakawa M."/>
            <person name="Solano R."/>
            <person name="Spunde A."/>
            <person name="Suetsugu N."/>
            <person name="Sugano S."/>
            <person name="Sugiyama A."/>
            <person name="Sun R."/>
            <person name="Suzuki Y."/>
            <person name="Takenaka M."/>
            <person name="Takezawa D."/>
            <person name="Tomogane H."/>
            <person name="Tsuzuki M."/>
            <person name="Ueda T."/>
            <person name="Umeda M."/>
            <person name="Ward J.M."/>
            <person name="Watanabe Y."/>
            <person name="Yazaki K."/>
            <person name="Yokoyama R."/>
            <person name="Yoshitake Y."/>
            <person name="Yotsui I."/>
            <person name="Zachgo S."/>
            <person name="Schmutz J."/>
        </authorList>
    </citation>
    <scope>NUCLEOTIDE SEQUENCE [LARGE SCALE GENOMIC DNA]</scope>
    <source>
        <strain evidence="8">Tak-1</strain>
    </source>
</reference>
<dbReference type="InterPro" id="IPR050668">
    <property type="entry name" value="Cytochrome_b5"/>
</dbReference>
<comment type="similarity">
    <text evidence="4 5">Belongs to the cytochrome b5 family.</text>
</comment>
<dbReference type="PANTHER" id="PTHR19359">
    <property type="entry name" value="CYTOCHROME B5"/>
    <property type="match status" value="1"/>
</dbReference>
<dbReference type="SMART" id="SM01117">
    <property type="entry name" value="Cyt-b5"/>
    <property type="match status" value="1"/>
</dbReference>